<dbReference type="GO" id="GO:0019674">
    <property type="term" value="P:NAD+ metabolic process"/>
    <property type="evidence" value="ECO:0007669"/>
    <property type="project" value="InterPro"/>
</dbReference>
<keyword evidence="4" id="KW-0418">Kinase</keyword>
<keyword evidence="9" id="KW-1185">Reference proteome</keyword>
<evidence type="ECO:0000313" key="9">
    <source>
        <dbReference type="Proteomes" id="UP001165120"/>
    </source>
</evidence>
<keyword evidence="7" id="KW-0520">NAD</keyword>
<dbReference type="GO" id="GO:0006741">
    <property type="term" value="P:NADP+ biosynthetic process"/>
    <property type="evidence" value="ECO:0007669"/>
    <property type="project" value="InterPro"/>
</dbReference>
<dbReference type="HAMAP" id="MF_00361">
    <property type="entry name" value="NAD_kinase"/>
    <property type="match status" value="1"/>
</dbReference>
<keyword evidence="3" id="KW-0547">Nucleotide-binding</keyword>
<evidence type="ECO:0000256" key="5">
    <source>
        <dbReference type="ARBA" id="ARBA00022840"/>
    </source>
</evidence>
<organism evidence="8 9">
    <name type="scientific">Candida boidinii</name>
    <name type="common">Yeast</name>
    <dbReference type="NCBI Taxonomy" id="5477"/>
    <lineage>
        <taxon>Eukaryota</taxon>
        <taxon>Fungi</taxon>
        <taxon>Dikarya</taxon>
        <taxon>Ascomycota</taxon>
        <taxon>Saccharomycotina</taxon>
        <taxon>Pichiomycetes</taxon>
        <taxon>Pichiales</taxon>
        <taxon>Pichiaceae</taxon>
        <taxon>Ogataea</taxon>
        <taxon>Ogataea/Candida clade</taxon>
    </lineage>
</organism>
<dbReference type="InterPro" id="IPR017437">
    <property type="entry name" value="ATP-NAD_kinase_PpnK-typ_C"/>
</dbReference>
<reference evidence="8" key="1">
    <citation type="submission" date="2023-04" db="EMBL/GenBank/DDBJ databases">
        <title>Candida boidinii NBRC 10035.</title>
        <authorList>
            <person name="Ichikawa N."/>
            <person name="Sato H."/>
            <person name="Tonouchi N."/>
        </authorList>
    </citation>
    <scope>NUCLEOTIDE SEQUENCE</scope>
    <source>
        <strain evidence="8">NBRC 10035</strain>
    </source>
</reference>
<dbReference type="Pfam" id="PF01513">
    <property type="entry name" value="NAD_kinase"/>
    <property type="match status" value="1"/>
</dbReference>
<dbReference type="PANTHER" id="PTHR20275:SF26">
    <property type="entry name" value="NADH KINASE POS5, MITOCHONDRIAL"/>
    <property type="match status" value="1"/>
</dbReference>
<dbReference type="Pfam" id="PF20143">
    <property type="entry name" value="NAD_kinase_C"/>
    <property type="match status" value="1"/>
</dbReference>
<accession>A0A9W6WH59</accession>
<dbReference type="InterPro" id="IPR002504">
    <property type="entry name" value="NADK"/>
</dbReference>
<evidence type="ECO:0000256" key="7">
    <source>
        <dbReference type="ARBA" id="ARBA00023027"/>
    </source>
</evidence>
<gene>
    <name evidence="8" type="ORF">Cboi02_000331500</name>
</gene>
<comment type="caution">
    <text evidence="8">The sequence shown here is derived from an EMBL/GenBank/DDBJ whole genome shotgun (WGS) entry which is preliminary data.</text>
</comment>
<dbReference type="SUPFAM" id="SSF111331">
    <property type="entry name" value="NAD kinase/diacylglycerol kinase-like"/>
    <property type="match status" value="1"/>
</dbReference>
<dbReference type="FunFam" id="2.60.200.30:FF:000009">
    <property type="entry name" value="Poly(P)/ATP NAD kinase"/>
    <property type="match status" value="1"/>
</dbReference>
<protein>
    <submittedName>
        <fullName evidence="8">Unnamed protein product</fullName>
    </submittedName>
</protein>
<sequence>MKNINIIPYKSIGYSIFNNFNRINPRLAYSQKNHIIKSSSLSYKNNSSIFQIIPKRSFTILDSSNSPTNNFVKLSKVNELKNRQLPEYSTNPHSFLKNLIWSSPPQNIFIVKKPWMHNVRQAMIQLIKHIHECYPSCNVIVTEDVAEEILLDYKSFDDNIEEVTDSEIPAVEQPQQQQQQQKSKPQKLHVLFTGKPEEIVSKTDLIVSLGGDGTILRAVSLFSNTLVPPVLSFSLGTLGFLMPFNFNNHKEAFRSVFDSHAYVLHRSRLECHIVKRSEVEVSKMVSPSRGSRSTYLHEVDEEDRLMYDMKNSKVFAMNDIVLHRGSLPSLISLEIYVNGNFLTSTIADGLIFSTPTGSTAYSLSAGGSIVHPIVPAIMLTPICPRSLSFRPLILPVTSHIMVKVRSKSNRPISASECHAKLTIDGIPQMKLAAGDEIHVISESGAILDPNWKLPPGVTSANHNKLLNEKERRGLWCVAQGKGDWVNDINNLLGFNSSFSGKHKQN</sequence>
<dbReference type="InterPro" id="IPR017438">
    <property type="entry name" value="ATP-NAD_kinase_N"/>
</dbReference>
<dbReference type="Gene3D" id="3.40.50.10330">
    <property type="entry name" value="Probable inorganic polyphosphate/atp-NAD kinase, domain 1"/>
    <property type="match status" value="1"/>
</dbReference>
<keyword evidence="2" id="KW-0808">Transferase</keyword>
<dbReference type="GO" id="GO:0005524">
    <property type="term" value="F:ATP binding"/>
    <property type="evidence" value="ECO:0007669"/>
    <property type="project" value="UniProtKB-KW"/>
</dbReference>
<evidence type="ECO:0000256" key="6">
    <source>
        <dbReference type="ARBA" id="ARBA00022857"/>
    </source>
</evidence>
<evidence type="ECO:0000256" key="1">
    <source>
        <dbReference type="ARBA" id="ARBA00010995"/>
    </source>
</evidence>
<dbReference type="GO" id="GO:0003951">
    <property type="term" value="F:NAD+ kinase activity"/>
    <property type="evidence" value="ECO:0007669"/>
    <property type="project" value="InterPro"/>
</dbReference>
<dbReference type="InterPro" id="IPR016064">
    <property type="entry name" value="NAD/diacylglycerol_kinase_sf"/>
</dbReference>
<keyword evidence="6" id="KW-0521">NADP</keyword>
<proteinExistence type="inferred from homology"/>
<evidence type="ECO:0000256" key="3">
    <source>
        <dbReference type="ARBA" id="ARBA00022741"/>
    </source>
</evidence>
<evidence type="ECO:0000313" key="8">
    <source>
        <dbReference type="EMBL" id="GME71707.1"/>
    </source>
</evidence>
<keyword evidence="5" id="KW-0067">ATP-binding</keyword>
<dbReference type="PANTHER" id="PTHR20275">
    <property type="entry name" value="NAD KINASE"/>
    <property type="match status" value="1"/>
</dbReference>
<evidence type="ECO:0000256" key="4">
    <source>
        <dbReference type="ARBA" id="ARBA00022777"/>
    </source>
</evidence>
<dbReference type="AlphaFoldDB" id="A0A9W6WH59"/>
<name>A0A9W6WH59_CANBO</name>
<dbReference type="EMBL" id="BSXN01001127">
    <property type="protein sequence ID" value="GME71707.1"/>
    <property type="molecule type" value="Genomic_DNA"/>
</dbReference>
<dbReference type="Proteomes" id="UP001165120">
    <property type="component" value="Unassembled WGS sequence"/>
</dbReference>
<evidence type="ECO:0000256" key="2">
    <source>
        <dbReference type="ARBA" id="ARBA00022679"/>
    </source>
</evidence>
<comment type="similarity">
    <text evidence="1">Belongs to the NAD kinase family.</text>
</comment>
<dbReference type="Gene3D" id="2.60.200.30">
    <property type="entry name" value="Probable inorganic polyphosphate/atp-NAD kinase, domain 2"/>
    <property type="match status" value="1"/>
</dbReference>